<dbReference type="CDD" id="cd00093">
    <property type="entry name" value="HTH_XRE"/>
    <property type="match status" value="1"/>
</dbReference>
<dbReference type="InterPro" id="IPR010982">
    <property type="entry name" value="Lambda_DNA-bd_dom_sf"/>
</dbReference>
<dbReference type="Pfam" id="PF13424">
    <property type="entry name" value="TPR_12"/>
    <property type="match status" value="2"/>
</dbReference>
<evidence type="ECO:0000256" key="1">
    <source>
        <dbReference type="PROSITE-ProRule" id="PRU00339"/>
    </source>
</evidence>
<dbReference type="EMBL" id="QGGL01000021">
    <property type="protein sequence ID" value="PWK05989.1"/>
    <property type="molecule type" value="Genomic_DNA"/>
</dbReference>
<comment type="caution">
    <text evidence="3">The sequence shown here is derived from an EMBL/GenBank/DDBJ whole genome shotgun (WGS) entry which is preliminary data.</text>
</comment>
<dbReference type="SUPFAM" id="SSF48452">
    <property type="entry name" value="TPR-like"/>
    <property type="match status" value="1"/>
</dbReference>
<dbReference type="InterPro" id="IPR011990">
    <property type="entry name" value="TPR-like_helical_dom_sf"/>
</dbReference>
<dbReference type="AlphaFoldDB" id="A0A316D3I5"/>
<dbReference type="Gene3D" id="1.25.40.10">
    <property type="entry name" value="Tetratricopeptide repeat domain"/>
    <property type="match status" value="3"/>
</dbReference>
<dbReference type="PROSITE" id="PS50943">
    <property type="entry name" value="HTH_CROC1"/>
    <property type="match status" value="1"/>
</dbReference>
<evidence type="ECO:0000313" key="3">
    <source>
        <dbReference type="EMBL" id="PWK05989.1"/>
    </source>
</evidence>
<name>A0A316D3I5_9BACL</name>
<sequence>MFSLGQRVRELRLKKGLTQIELSREICTPSMISQIESDRARPSYTILYAIAEKLDVPLERLLVDVDLNLEFLSTFKMARAMVTAGEYASAIPLLEELIETPRPQIPMLEIQLDLAECYLYTEQLDIAEDSFHKVMEQGILRKDNQLMLQVLRNLGQLEFFRNRYQLAVYHWQRALDTAERLPEADPIQLATIYHHLGEAHGKLGLMHDALAYYEEASNLYQGLESLDQIGHVYMGLGMTYKRLNELKKAQDFAERALSIFEGLDNTLMTVKLQVTRASLLAHGDQTAEGVAMLEEAIAKFHELGCRDDQGIASVELAKVHLLAGELDQAEEACQAARSLLPELHVYQGWVNRVFGRIAIRRGVRDEGLRRLQKAADCFKRLGEAGEWDDTMYEVVQLHLEDQNYREAYRLLEEMRRYSRQVFESRGIVL</sequence>
<evidence type="ECO:0000259" key="2">
    <source>
        <dbReference type="PROSITE" id="PS50943"/>
    </source>
</evidence>
<dbReference type="InterPro" id="IPR053163">
    <property type="entry name" value="HTH-type_regulator_Rgg"/>
</dbReference>
<dbReference type="SMART" id="SM00028">
    <property type="entry name" value="TPR"/>
    <property type="match status" value="5"/>
</dbReference>
<dbReference type="Proteomes" id="UP000245634">
    <property type="component" value="Unassembled WGS sequence"/>
</dbReference>
<keyword evidence="3" id="KW-0238">DNA-binding</keyword>
<dbReference type="SUPFAM" id="SSF81901">
    <property type="entry name" value="HCP-like"/>
    <property type="match status" value="1"/>
</dbReference>
<organism evidence="3 4">
    <name type="scientific">Tumebacillus permanentifrigoris</name>
    <dbReference type="NCBI Taxonomy" id="378543"/>
    <lineage>
        <taxon>Bacteria</taxon>
        <taxon>Bacillati</taxon>
        <taxon>Bacillota</taxon>
        <taxon>Bacilli</taxon>
        <taxon>Bacillales</taxon>
        <taxon>Alicyclobacillaceae</taxon>
        <taxon>Tumebacillus</taxon>
    </lineage>
</organism>
<dbReference type="SUPFAM" id="SSF47413">
    <property type="entry name" value="lambda repressor-like DNA-binding domains"/>
    <property type="match status" value="1"/>
</dbReference>
<reference evidence="3 4" key="1">
    <citation type="submission" date="2018-05" db="EMBL/GenBank/DDBJ databases">
        <title>Genomic Encyclopedia of Type Strains, Phase IV (KMG-IV): sequencing the most valuable type-strain genomes for metagenomic binning, comparative biology and taxonomic classification.</title>
        <authorList>
            <person name="Goeker M."/>
        </authorList>
    </citation>
    <scope>NUCLEOTIDE SEQUENCE [LARGE SCALE GENOMIC DNA]</scope>
    <source>
        <strain evidence="3 4">DSM 18773</strain>
    </source>
</reference>
<dbReference type="InterPro" id="IPR001387">
    <property type="entry name" value="Cro/C1-type_HTH"/>
</dbReference>
<keyword evidence="4" id="KW-1185">Reference proteome</keyword>
<dbReference type="Gene3D" id="1.10.260.40">
    <property type="entry name" value="lambda repressor-like DNA-binding domains"/>
    <property type="match status" value="1"/>
</dbReference>
<feature type="domain" description="HTH cro/C1-type" evidence="2">
    <location>
        <begin position="8"/>
        <end position="61"/>
    </location>
</feature>
<feature type="repeat" description="TPR" evidence="1">
    <location>
        <begin position="230"/>
        <end position="263"/>
    </location>
</feature>
<keyword evidence="1" id="KW-0802">TPR repeat</keyword>
<evidence type="ECO:0000313" key="4">
    <source>
        <dbReference type="Proteomes" id="UP000245634"/>
    </source>
</evidence>
<dbReference type="PANTHER" id="PTHR37038:SF14">
    <property type="entry name" value="TRANSCRIPTIONAL ACTIVATOR"/>
    <property type="match status" value="1"/>
</dbReference>
<dbReference type="GO" id="GO:0003677">
    <property type="term" value="F:DNA binding"/>
    <property type="evidence" value="ECO:0007669"/>
    <property type="project" value="UniProtKB-KW"/>
</dbReference>
<protein>
    <submittedName>
        <fullName evidence="3">DNA-binding XRE family transcriptional regulator</fullName>
    </submittedName>
</protein>
<dbReference type="SMART" id="SM00530">
    <property type="entry name" value="HTH_XRE"/>
    <property type="match status" value="1"/>
</dbReference>
<dbReference type="OrthoDB" id="2470999at2"/>
<dbReference type="Pfam" id="PF01381">
    <property type="entry name" value="HTH_3"/>
    <property type="match status" value="1"/>
</dbReference>
<accession>A0A316D3I5</accession>
<gene>
    <name evidence="3" type="ORF">C7459_12152</name>
</gene>
<dbReference type="Pfam" id="PF13432">
    <property type="entry name" value="TPR_16"/>
    <property type="match status" value="1"/>
</dbReference>
<dbReference type="PROSITE" id="PS50005">
    <property type="entry name" value="TPR"/>
    <property type="match status" value="1"/>
</dbReference>
<dbReference type="InterPro" id="IPR019734">
    <property type="entry name" value="TPR_rpt"/>
</dbReference>
<dbReference type="RefSeq" id="WP_109690975.1">
    <property type="nucleotide sequence ID" value="NZ_QGGL01000021.1"/>
</dbReference>
<proteinExistence type="predicted"/>
<dbReference type="PANTHER" id="PTHR37038">
    <property type="entry name" value="TRANSCRIPTIONAL REGULATOR-RELATED"/>
    <property type="match status" value="1"/>
</dbReference>